<dbReference type="Proteomes" id="UP000198305">
    <property type="component" value="Unassembled WGS sequence"/>
</dbReference>
<evidence type="ECO:0000256" key="1">
    <source>
        <dbReference type="ARBA" id="ARBA00001933"/>
    </source>
</evidence>
<keyword evidence="6 10" id="KW-0456">Lyase</keyword>
<evidence type="ECO:0000256" key="8">
    <source>
        <dbReference type="ARBA" id="ARBA00035676"/>
    </source>
</evidence>
<keyword evidence="5" id="KW-0289">Folate biosynthesis</keyword>
<evidence type="ECO:0000313" key="10">
    <source>
        <dbReference type="EMBL" id="SNR84841.1"/>
    </source>
</evidence>
<dbReference type="NCBIfam" id="NF004761">
    <property type="entry name" value="PRK06092.1"/>
    <property type="match status" value="1"/>
</dbReference>
<gene>
    <name evidence="10" type="ORF">SAMN05192560_1396</name>
</gene>
<accession>A0A238ZP57</accession>
<dbReference type="InterPro" id="IPR017824">
    <property type="entry name" value="Aminodeoxychorismate_lyase_IV"/>
</dbReference>
<dbReference type="InterPro" id="IPR043131">
    <property type="entry name" value="BCAT-like_N"/>
</dbReference>
<dbReference type="InterPro" id="IPR036038">
    <property type="entry name" value="Aminotransferase-like"/>
</dbReference>
<dbReference type="RefSeq" id="WP_089375501.1">
    <property type="nucleotide sequence ID" value="NZ_FZOA01000005.1"/>
</dbReference>
<comment type="pathway">
    <text evidence="7">Cofactor biosynthesis; tetrahydrofolate biosynthesis; 4-aminobenzoate from chorismate: step 2/2.</text>
</comment>
<proteinExistence type="inferred from homology"/>
<dbReference type="PANTHER" id="PTHR42743:SF2">
    <property type="entry name" value="AMINODEOXYCHORISMATE LYASE"/>
    <property type="match status" value="1"/>
</dbReference>
<evidence type="ECO:0000256" key="5">
    <source>
        <dbReference type="ARBA" id="ARBA00022909"/>
    </source>
</evidence>
<evidence type="ECO:0000256" key="3">
    <source>
        <dbReference type="ARBA" id="ARBA00011738"/>
    </source>
</evidence>
<evidence type="ECO:0000256" key="6">
    <source>
        <dbReference type="ARBA" id="ARBA00023239"/>
    </source>
</evidence>
<dbReference type="GO" id="GO:0030170">
    <property type="term" value="F:pyridoxal phosphate binding"/>
    <property type="evidence" value="ECO:0007669"/>
    <property type="project" value="InterPro"/>
</dbReference>
<dbReference type="PANTHER" id="PTHR42743">
    <property type="entry name" value="AMINO-ACID AMINOTRANSFERASE"/>
    <property type="match status" value="1"/>
</dbReference>
<dbReference type="InterPro" id="IPR043132">
    <property type="entry name" value="BCAT-like_C"/>
</dbReference>
<name>A0A238ZP57_9PROT</name>
<dbReference type="GO" id="GO:0046656">
    <property type="term" value="P:folic acid biosynthetic process"/>
    <property type="evidence" value="ECO:0007669"/>
    <property type="project" value="UniProtKB-KW"/>
</dbReference>
<comment type="cofactor">
    <cofactor evidence="1">
        <name>pyridoxal 5'-phosphate</name>
        <dbReference type="ChEBI" id="CHEBI:597326"/>
    </cofactor>
</comment>
<keyword evidence="11" id="KW-1185">Reference proteome</keyword>
<protein>
    <recommendedName>
        <fullName evidence="8">aminodeoxychorismate lyase</fullName>
        <ecNumber evidence="8">4.1.3.38</ecNumber>
    </recommendedName>
</protein>
<dbReference type="Gene3D" id="3.20.10.10">
    <property type="entry name" value="D-amino Acid Aminotransferase, subunit A, domain 2"/>
    <property type="match status" value="1"/>
</dbReference>
<comment type="catalytic activity">
    <reaction evidence="9">
        <text>4-amino-4-deoxychorismate = 4-aminobenzoate + pyruvate + H(+)</text>
        <dbReference type="Rhea" id="RHEA:16201"/>
        <dbReference type="ChEBI" id="CHEBI:15361"/>
        <dbReference type="ChEBI" id="CHEBI:15378"/>
        <dbReference type="ChEBI" id="CHEBI:17836"/>
        <dbReference type="ChEBI" id="CHEBI:58406"/>
        <dbReference type="EC" id="4.1.3.38"/>
    </reaction>
</comment>
<dbReference type="GO" id="GO:0008696">
    <property type="term" value="F:4-amino-4-deoxychorismate lyase activity"/>
    <property type="evidence" value="ECO:0007669"/>
    <property type="project" value="UniProtKB-EC"/>
</dbReference>
<dbReference type="NCBIfam" id="TIGR03461">
    <property type="entry name" value="pabC_Proteo"/>
    <property type="match status" value="1"/>
</dbReference>
<dbReference type="AlphaFoldDB" id="A0A238ZP57"/>
<evidence type="ECO:0000256" key="4">
    <source>
        <dbReference type="ARBA" id="ARBA00022898"/>
    </source>
</evidence>
<evidence type="ECO:0000313" key="11">
    <source>
        <dbReference type="Proteomes" id="UP000198305"/>
    </source>
</evidence>
<dbReference type="FunFam" id="3.20.10.10:FF:000002">
    <property type="entry name" value="D-alanine aminotransferase"/>
    <property type="match status" value="1"/>
</dbReference>
<dbReference type="Gene3D" id="3.30.470.10">
    <property type="match status" value="1"/>
</dbReference>
<comment type="similarity">
    <text evidence="2">Belongs to the class-IV pyridoxal-phosphate-dependent aminotransferase family.</text>
</comment>
<dbReference type="Pfam" id="PF01063">
    <property type="entry name" value="Aminotran_4"/>
    <property type="match status" value="1"/>
</dbReference>
<dbReference type="EMBL" id="FZOA01000005">
    <property type="protein sequence ID" value="SNR84841.1"/>
    <property type="molecule type" value="Genomic_DNA"/>
</dbReference>
<dbReference type="GO" id="GO:0005829">
    <property type="term" value="C:cytosol"/>
    <property type="evidence" value="ECO:0007669"/>
    <property type="project" value="TreeGrafter"/>
</dbReference>
<dbReference type="OrthoDB" id="9805628at2"/>
<reference evidence="11" key="1">
    <citation type="submission" date="2017-06" db="EMBL/GenBank/DDBJ databases">
        <authorList>
            <person name="Varghese N."/>
            <person name="Submissions S."/>
        </authorList>
    </citation>
    <scope>NUCLEOTIDE SEQUENCE [LARGE SCALE GENOMIC DNA]</scope>
    <source>
        <strain evidence="11">Ca-68</strain>
    </source>
</reference>
<dbReference type="InterPro" id="IPR001544">
    <property type="entry name" value="Aminotrans_IV"/>
</dbReference>
<dbReference type="EC" id="4.1.3.38" evidence="8"/>
<dbReference type="GO" id="GO:0008153">
    <property type="term" value="P:4-aminobenzoate biosynthetic process"/>
    <property type="evidence" value="ECO:0007669"/>
    <property type="project" value="TreeGrafter"/>
</dbReference>
<evidence type="ECO:0000256" key="9">
    <source>
        <dbReference type="ARBA" id="ARBA00049529"/>
    </source>
</evidence>
<evidence type="ECO:0000256" key="7">
    <source>
        <dbReference type="ARBA" id="ARBA00035633"/>
    </source>
</evidence>
<evidence type="ECO:0000256" key="2">
    <source>
        <dbReference type="ARBA" id="ARBA00009320"/>
    </source>
</evidence>
<comment type="subunit">
    <text evidence="3">Homodimer.</text>
</comment>
<dbReference type="CDD" id="cd01559">
    <property type="entry name" value="ADCL_like"/>
    <property type="match status" value="1"/>
</dbReference>
<dbReference type="SUPFAM" id="SSF56752">
    <property type="entry name" value="D-aminoacid aminotransferase-like PLP-dependent enzymes"/>
    <property type="match status" value="1"/>
</dbReference>
<organism evidence="10 11">
    <name type="scientific">Methylobacillus rhizosphaerae</name>
    <dbReference type="NCBI Taxonomy" id="551994"/>
    <lineage>
        <taxon>Bacteria</taxon>
        <taxon>Pseudomonadati</taxon>
        <taxon>Pseudomonadota</taxon>
        <taxon>Betaproteobacteria</taxon>
        <taxon>Nitrosomonadales</taxon>
        <taxon>Methylophilaceae</taxon>
        <taxon>Methylobacillus</taxon>
    </lineage>
</organism>
<dbReference type="InterPro" id="IPR050571">
    <property type="entry name" value="Class-IV_PLP-Dep_Aminotrnsfr"/>
</dbReference>
<keyword evidence="4" id="KW-0663">Pyridoxal phosphate</keyword>
<sequence>MSSTSFLVNGMPGAAISPLDRGLAYGDGVFRTIAVRQGQPLLWDIHYRKLAADSARLGITCPPADIWREEMARLFAKQDSGVAKLILTRGIAERGYAFAPHAETTRIIMRTALPAYPEKNASEGIRVHLCATRLAHQPLLAGIKHLNRLENVLARNEWHDPEISEGLMLDQEGWVIEGVMSNIFVRSGTMLVTPALEQCGVAGVTRQRILELAPSFGLTPDIVHLSLPELMQADEVVMCNSLYGAWQVVDFNGRTWAKGELSTSLRRVLQE</sequence>